<reference evidence="1" key="2">
    <citation type="journal article" date="2015" name="Data Brief">
        <title>Shoot transcriptome of the giant reed, Arundo donax.</title>
        <authorList>
            <person name="Barrero R.A."/>
            <person name="Guerrero F.D."/>
            <person name="Moolhuijzen P."/>
            <person name="Goolsby J.A."/>
            <person name="Tidwell J."/>
            <person name="Bellgard S.E."/>
            <person name="Bellgard M.I."/>
        </authorList>
    </citation>
    <scope>NUCLEOTIDE SEQUENCE</scope>
    <source>
        <tissue evidence="1">Shoot tissue taken approximately 20 cm above the soil surface</tissue>
    </source>
</reference>
<accession>A0A0A8Y2R3</accession>
<evidence type="ECO:0000313" key="1">
    <source>
        <dbReference type="EMBL" id="JAD19493.1"/>
    </source>
</evidence>
<dbReference type="EMBL" id="GBRH01278402">
    <property type="protein sequence ID" value="JAD19493.1"/>
    <property type="molecule type" value="Transcribed_RNA"/>
</dbReference>
<dbReference type="AlphaFoldDB" id="A0A0A8Y2R3"/>
<proteinExistence type="predicted"/>
<reference evidence="1" key="1">
    <citation type="submission" date="2014-09" db="EMBL/GenBank/DDBJ databases">
        <authorList>
            <person name="Magalhaes I.L.F."/>
            <person name="Oliveira U."/>
            <person name="Santos F.R."/>
            <person name="Vidigal T.H.D.A."/>
            <person name="Brescovit A.D."/>
            <person name="Santos A.J."/>
        </authorList>
    </citation>
    <scope>NUCLEOTIDE SEQUENCE</scope>
    <source>
        <tissue evidence="1">Shoot tissue taken approximately 20 cm above the soil surface</tissue>
    </source>
</reference>
<protein>
    <submittedName>
        <fullName evidence="1">Uncharacterized protein</fullName>
    </submittedName>
</protein>
<sequence length="45" mass="5303">MMYCSLERKVGDYAPTQAKLTEELTTEGINNHRNLLKYDLIIFIR</sequence>
<name>A0A0A8Y2R3_ARUDO</name>
<organism evidence="1">
    <name type="scientific">Arundo donax</name>
    <name type="common">Giant reed</name>
    <name type="synonym">Donax arundinaceus</name>
    <dbReference type="NCBI Taxonomy" id="35708"/>
    <lineage>
        <taxon>Eukaryota</taxon>
        <taxon>Viridiplantae</taxon>
        <taxon>Streptophyta</taxon>
        <taxon>Embryophyta</taxon>
        <taxon>Tracheophyta</taxon>
        <taxon>Spermatophyta</taxon>
        <taxon>Magnoliopsida</taxon>
        <taxon>Liliopsida</taxon>
        <taxon>Poales</taxon>
        <taxon>Poaceae</taxon>
        <taxon>PACMAD clade</taxon>
        <taxon>Arundinoideae</taxon>
        <taxon>Arundineae</taxon>
        <taxon>Arundo</taxon>
    </lineage>
</organism>